<dbReference type="EMBL" id="HE573024">
    <property type="protein sequence ID" value="CCC49518.1"/>
    <property type="molecule type" value="Genomic_DNA"/>
</dbReference>
<evidence type="ECO:0000256" key="2">
    <source>
        <dbReference type="SAM" id="Phobius"/>
    </source>
</evidence>
<keyword evidence="2" id="KW-0812">Transmembrane</keyword>
<keyword evidence="2" id="KW-0472">Membrane</keyword>
<sequence>MKRALVLTLIFASLQAAAIEELFPNCAGDNDLLGFSSAGSEVIVHRIANKSANLTIFCLSTQITNSDDDAENDACRIPGQSEYDYKLLLRATYTDKATNKAITKDFELKDLAGGSLGAVSYRLPEKSEFSIVFINTGTDGKCSLKLRGRVYYELKAKETHATDVPVVVGLLPRVAAFNTPRSSRIIVRYPDSTAMQHKEDDIFHLGTYNQECAGEHFSGTVMERPIPTPSFDQYSEPETLGVREFTHDHGRLFRICYASKNATESVEIATLKTYDSNPVYYQIVSGKDEEGRVHIGNEVTIKFYGFDLNTRADGDRAKFVLESQDCTLAPPAGGVPDDIALEPVGNYGPKSLTSLWTWTLTDGGAYKICYKRSRNAWVEVPSWETITSLKAAVNSDLDESGSRIRPTDPVTREECPVAKPHSKENPWSMYKSIKLVLNDTKLSEDFLAKLGRKFCIPRAALAVTHLTHNEHGQQVVYLSILCEDMGEDRSCSTVERQNYIVSLAKSDASSFASIGIAAVEGSTHMFAFGDDVMIVKSGFSIMSILIICATALLVTTMMVYGFLKYRESRQYFVNFGLEDDDVDDMYISNAPGGAGKVDDAYAADK</sequence>
<feature type="signal peptide" evidence="3">
    <location>
        <begin position="1"/>
        <end position="16"/>
    </location>
</feature>
<proteinExistence type="predicted"/>
<organism evidence="4">
    <name type="scientific">Trypanosoma vivax (strain Y486)</name>
    <dbReference type="NCBI Taxonomy" id="1055687"/>
    <lineage>
        <taxon>Eukaryota</taxon>
        <taxon>Discoba</taxon>
        <taxon>Euglenozoa</taxon>
        <taxon>Kinetoplastea</taxon>
        <taxon>Metakinetoplastina</taxon>
        <taxon>Trypanosomatida</taxon>
        <taxon>Trypanosomatidae</taxon>
        <taxon>Trypanosoma</taxon>
        <taxon>Duttonella</taxon>
    </lineage>
</organism>
<feature type="chain" id="PRO_5003409887" evidence="3">
    <location>
        <begin position="17"/>
        <end position="605"/>
    </location>
</feature>
<gene>
    <name evidence="4" type="ORF">TVY486_0801260</name>
</gene>
<evidence type="ECO:0000256" key="3">
    <source>
        <dbReference type="SAM" id="SignalP"/>
    </source>
</evidence>
<dbReference type="OMA" id="NTYRVCY"/>
<accession>G0U0C0</accession>
<dbReference type="AlphaFoldDB" id="G0U0C0"/>
<feature type="transmembrane region" description="Helical" evidence="2">
    <location>
        <begin position="541"/>
        <end position="563"/>
    </location>
</feature>
<reference evidence="4" key="1">
    <citation type="journal article" date="2012" name="Proc. Natl. Acad. Sci. U.S.A.">
        <title>Antigenic diversity is generated by distinct evolutionary mechanisms in African trypanosome species.</title>
        <authorList>
            <person name="Jackson A.P."/>
            <person name="Berry A."/>
            <person name="Aslett M."/>
            <person name="Allison H.C."/>
            <person name="Burton P."/>
            <person name="Vavrova-Anderson J."/>
            <person name="Brown R."/>
            <person name="Browne H."/>
            <person name="Corton N."/>
            <person name="Hauser H."/>
            <person name="Gamble J."/>
            <person name="Gilderthorp R."/>
            <person name="Marcello L."/>
            <person name="McQuillan J."/>
            <person name="Otto T.D."/>
            <person name="Quail M.A."/>
            <person name="Sanders M.J."/>
            <person name="van Tonder A."/>
            <person name="Ginger M.L."/>
            <person name="Field M.C."/>
            <person name="Barry J.D."/>
            <person name="Hertz-Fowler C."/>
            <person name="Berriman M."/>
        </authorList>
    </citation>
    <scope>NUCLEOTIDE SEQUENCE</scope>
    <source>
        <strain evidence="4">Y486</strain>
    </source>
</reference>
<dbReference type="VEuPathDB" id="TriTrypDB:TvY486_0801260"/>
<keyword evidence="2" id="KW-1133">Transmembrane helix</keyword>
<feature type="region of interest" description="Disordered" evidence="1">
    <location>
        <begin position="400"/>
        <end position="422"/>
    </location>
</feature>
<name>G0U0C0_TRYVY</name>
<keyword evidence="3" id="KW-0732">Signal</keyword>
<protein>
    <submittedName>
        <fullName evidence="4">Putative Golgi/lysosome glycoprotein 1</fullName>
    </submittedName>
</protein>
<evidence type="ECO:0000256" key="1">
    <source>
        <dbReference type="SAM" id="MobiDB-lite"/>
    </source>
</evidence>
<evidence type="ECO:0000313" key="4">
    <source>
        <dbReference type="EMBL" id="CCC49518.1"/>
    </source>
</evidence>